<evidence type="ECO:0000256" key="9">
    <source>
        <dbReference type="ARBA" id="ARBA00023679"/>
    </source>
</evidence>
<dbReference type="GO" id="GO:0006742">
    <property type="term" value="P:NADP+ catabolic process"/>
    <property type="evidence" value="ECO:0007669"/>
    <property type="project" value="TreeGrafter"/>
</dbReference>
<evidence type="ECO:0000256" key="3">
    <source>
        <dbReference type="ARBA" id="ARBA00009595"/>
    </source>
</evidence>
<dbReference type="Gene3D" id="3.90.79.10">
    <property type="entry name" value="Nucleoside Triphosphate Pyrophosphohydrolase"/>
    <property type="match status" value="1"/>
</dbReference>
<dbReference type="PROSITE" id="PS00893">
    <property type="entry name" value="NUDIX_BOX"/>
    <property type="match status" value="1"/>
</dbReference>
<gene>
    <name evidence="11" type="ORF">UFOPK1747_00405</name>
</gene>
<dbReference type="EMBL" id="CAEZTV010000042">
    <property type="protein sequence ID" value="CAB4578699.1"/>
    <property type="molecule type" value="Genomic_DNA"/>
</dbReference>
<dbReference type="InterPro" id="IPR049734">
    <property type="entry name" value="NudC-like_C"/>
</dbReference>
<dbReference type="SUPFAM" id="SSF55811">
    <property type="entry name" value="Nudix"/>
    <property type="match status" value="1"/>
</dbReference>
<evidence type="ECO:0000256" key="4">
    <source>
        <dbReference type="ARBA" id="ARBA00012381"/>
    </source>
</evidence>
<dbReference type="PROSITE" id="PS51462">
    <property type="entry name" value="NUDIX"/>
    <property type="match status" value="1"/>
</dbReference>
<dbReference type="InterPro" id="IPR050241">
    <property type="entry name" value="NAD-cap_RNA_hydrolase_NudC"/>
</dbReference>
<accession>A0A6J6ETP3</accession>
<evidence type="ECO:0000256" key="2">
    <source>
        <dbReference type="ARBA" id="ARBA00001947"/>
    </source>
</evidence>
<keyword evidence="8" id="KW-0520">NAD</keyword>
<keyword evidence="5" id="KW-0479">Metal-binding</keyword>
<dbReference type="Pfam" id="PF00293">
    <property type="entry name" value="NUDIX"/>
    <property type="match status" value="1"/>
</dbReference>
<dbReference type="GO" id="GO:0019677">
    <property type="term" value="P:NAD+ catabolic process"/>
    <property type="evidence" value="ECO:0007669"/>
    <property type="project" value="TreeGrafter"/>
</dbReference>
<dbReference type="Pfam" id="PF09297">
    <property type="entry name" value="Zn_ribbon_NUD"/>
    <property type="match status" value="1"/>
</dbReference>
<dbReference type="InterPro" id="IPR015376">
    <property type="entry name" value="Znr_NADH_PPase"/>
</dbReference>
<dbReference type="InterPro" id="IPR000086">
    <property type="entry name" value="NUDIX_hydrolase_dom"/>
</dbReference>
<evidence type="ECO:0000256" key="7">
    <source>
        <dbReference type="ARBA" id="ARBA00022842"/>
    </source>
</evidence>
<dbReference type="PANTHER" id="PTHR42904">
    <property type="entry name" value="NUDIX HYDROLASE, NUDC SUBFAMILY"/>
    <property type="match status" value="1"/>
</dbReference>
<dbReference type="Gene3D" id="3.90.79.20">
    <property type="match status" value="1"/>
</dbReference>
<dbReference type="GO" id="GO:0035529">
    <property type="term" value="F:NADH pyrophosphatase activity"/>
    <property type="evidence" value="ECO:0007669"/>
    <property type="project" value="TreeGrafter"/>
</dbReference>
<evidence type="ECO:0000256" key="5">
    <source>
        <dbReference type="ARBA" id="ARBA00022723"/>
    </source>
</evidence>
<dbReference type="NCBIfam" id="NF001299">
    <property type="entry name" value="PRK00241.1"/>
    <property type="match status" value="1"/>
</dbReference>
<feature type="domain" description="Nudix hydrolase" evidence="10">
    <location>
        <begin position="181"/>
        <end position="306"/>
    </location>
</feature>
<comment type="cofactor">
    <cofactor evidence="1">
        <name>Mg(2+)</name>
        <dbReference type="ChEBI" id="CHEBI:18420"/>
    </cofactor>
</comment>
<dbReference type="InterPro" id="IPR020084">
    <property type="entry name" value="NUDIX_hydrolase_CS"/>
</dbReference>
<protein>
    <recommendedName>
        <fullName evidence="4">NAD(+) diphosphatase</fullName>
        <ecNumber evidence="4">3.6.1.22</ecNumber>
    </recommendedName>
</protein>
<dbReference type="CDD" id="cd03429">
    <property type="entry name" value="NUDIX_NADH_pyrophosphatase_Nudt13"/>
    <property type="match status" value="1"/>
</dbReference>
<evidence type="ECO:0000313" key="11">
    <source>
        <dbReference type="EMBL" id="CAB4578699.1"/>
    </source>
</evidence>
<comment type="similarity">
    <text evidence="3">Belongs to the Nudix hydrolase family. NudC subfamily.</text>
</comment>
<evidence type="ECO:0000259" key="10">
    <source>
        <dbReference type="PROSITE" id="PS51462"/>
    </source>
</evidence>
<dbReference type="PANTHER" id="PTHR42904:SF6">
    <property type="entry name" value="NAD-CAPPED RNA HYDROLASE NUDT12"/>
    <property type="match status" value="1"/>
</dbReference>
<dbReference type="InterPro" id="IPR015797">
    <property type="entry name" value="NUDIX_hydrolase-like_dom_sf"/>
</dbReference>
<evidence type="ECO:0000256" key="8">
    <source>
        <dbReference type="ARBA" id="ARBA00023027"/>
    </source>
</evidence>
<sequence>MMTPSTPEKSIRLPLSVAEVDRAAHLRTDEKYLQSAWKDAFVLQFNDEKFVTNSQQLDIVLGAQLGDYRSESDYFLGVNQLANGVVENFFVRNLGVINSVVDPEQNLEPQAISASKDENLKSLREIGSFLSPRDIGLAVHAQGLANWHKKHTRCSQCGAATTVISGGSVRKCLIDESEHYPRTDSAIIVLVKDDQDRVLLGRQKVWPKNRFSTFAGFVEPGESFEHCVVREVSEEAGVSLSKINYLGSQPWPFPASLMIAFEAITTKPESARPDGEEIEEIRWFSRADMKAAIASNSLILPLEISVARQMINSWYGDSAVTELKGNESWR</sequence>
<evidence type="ECO:0000256" key="6">
    <source>
        <dbReference type="ARBA" id="ARBA00022801"/>
    </source>
</evidence>
<organism evidence="11">
    <name type="scientific">freshwater metagenome</name>
    <dbReference type="NCBI Taxonomy" id="449393"/>
    <lineage>
        <taxon>unclassified sequences</taxon>
        <taxon>metagenomes</taxon>
        <taxon>ecological metagenomes</taxon>
    </lineage>
</organism>
<dbReference type="GO" id="GO:0005829">
    <property type="term" value="C:cytosol"/>
    <property type="evidence" value="ECO:0007669"/>
    <property type="project" value="TreeGrafter"/>
</dbReference>
<name>A0A6J6ETP3_9ZZZZ</name>
<proteinExistence type="inferred from homology"/>
<reference evidence="11" key="1">
    <citation type="submission" date="2020-05" db="EMBL/GenBank/DDBJ databases">
        <authorList>
            <person name="Chiriac C."/>
            <person name="Salcher M."/>
            <person name="Ghai R."/>
            <person name="Kavagutti S V."/>
        </authorList>
    </citation>
    <scope>NUCLEOTIDE SEQUENCE</scope>
</reference>
<keyword evidence="6" id="KW-0378">Hydrolase</keyword>
<dbReference type="GO" id="GO:0046872">
    <property type="term" value="F:metal ion binding"/>
    <property type="evidence" value="ECO:0007669"/>
    <property type="project" value="UniProtKB-KW"/>
</dbReference>
<dbReference type="AlphaFoldDB" id="A0A6J6ETP3"/>
<dbReference type="EC" id="3.6.1.22" evidence="4"/>
<keyword evidence="7" id="KW-0460">Magnesium</keyword>
<comment type="catalytic activity">
    <reaction evidence="9">
        <text>a 5'-end NAD(+)-phospho-ribonucleoside in mRNA + H2O = a 5'-end phospho-adenosine-phospho-ribonucleoside in mRNA + beta-nicotinamide D-ribonucleotide + 2 H(+)</text>
        <dbReference type="Rhea" id="RHEA:60876"/>
        <dbReference type="Rhea" id="RHEA-COMP:15698"/>
        <dbReference type="Rhea" id="RHEA-COMP:15719"/>
        <dbReference type="ChEBI" id="CHEBI:14649"/>
        <dbReference type="ChEBI" id="CHEBI:15377"/>
        <dbReference type="ChEBI" id="CHEBI:15378"/>
        <dbReference type="ChEBI" id="CHEBI:144029"/>
        <dbReference type="ChEBI" id="CHEBI:144051"/>
    </reaction>
    <physiologicalReaction direction="left-to-right" evidence="9">
        <dbReference type="Rhea" id="RHEA:60877"/>
    </physiologicalReaction>
</comment>
<evidence type="ECO:0000256" key="1">
    <source>
        <dbReference type="ARBA" id="ARBA00001946"/>
    </source>
</evidence>
<comment type="cofactor">
    <cofactor evidence="2">
        <name>Zn(2+)</name>
        <dbReference type="ChEBI" id="CHEBI:29105"/>
    </cofactor>
</comment>